<comment type="caution">
    <text evidence="2">The sequence shown here is derived from an EMBL/GenBank/DDBJ whole genome shotgun (WGS) entry which is preliminary data.</text>
</comment>
<feature type="compositionally biased region" description="Polar residues" evidence="1">
    <location>
        <begin position="165"/>
        <end position="184"/>
    </location>
</feature>
<reference evidence="3" key="1">
    <citation type="journal article" date="2017" name="Nat. Microbiol.">
        <title>Global analysis of biosynthetic gene clusters reveals vast potential of secondary metabolite production in Penicillium species.</title>
        <authorList>
            <person name="Nielsen J.C."/>
            <person name="Grijseels S."/>
            <person name="Prigent S."/>
            <person name="Ji B."/>
            <person name="Dainat J."/>
            <person name="Nielsen K.F."/>
            <person name="Frisvad J.C."/>
            <person name="Workman M."/>
            <person name="Nielsen J."/>
        </authorList>
    </citation>
    <scope>NUCLEOTIDE SEQUENCE [LARGE SCALE GENOMIC DNA]</scope>
    <source>
        <strain evidence="3">IBT 14082</strain>
    </source>
</reference>
<name>A0A1V6TMT1_9EURO</name>
<dbReference type="AlphaFoldDB" id="A0A1V6TMT1"/>
<keyword evidence="3" id="KW-1185">Reference proteome</keyword>
<protein>
    <recommendedName>
        <fullName evidence="4">Arrestin-like N-terminal domain-containing protein</fullName>
    </recommendedName>
</protein>
<feature type="compositionally biased region" description="Polar residues" evidence="1">
    <location>
        <begin position="107"/>
        <end position="121"/>
    </location>
</feature>
<feature type="region of interest" description="Disordered" evidence="1">
    <location>
        <begin position="98"/>
        <end position="121"/>
    </location>
</feature>
<evidence type="ECO:0008006" key="4">
    <source>
        <dbReference type="Google" id="ProtNLM"/>
    </source>
</evidence>
<dbReference type="Proteomes" id="UP000191342">
    <property type="component" value="Unassembled WGS sequence"/>
</dbReference>
<evidence type="ECO:0000313" key="2">
    <source>
        <dbReference type="EMBL" id="OQE27139.1"/>
    </source>
</evidence>
<evidence type="ECO:0000313" key="3">
    <source>
        <dbReference type="Proteomes" id="UP000191342"/>
    </source>
</evidence>
<gene>
    <name evidence="2" type="ORF">PENFLA_c006G05006</name>
</gene>
<dbReference type="STRING" id="254877.A0A1V6TMT1"/>
<dbReference type="EMBL" id="MLQL01000006">
    <property type="protein sequence ID" value="OQE27139.1"/>
    <property type="molecule type" value="Genomic_DNA"/>
</dbReference>
<proteinExistence type="predicted"/>
<dbReference type="OrthoDB" id="2283785at2759"/>
<organism evidence="2 3">
    <name type="scientific">Penicillium flavigenum</name>
    <dbReference type="NCBI Taxonomy" id="254877"/>
    <lineage>
        <taxon>Eukaryota</taxon>
        <taxon>Fungi</taxon>
        <taxon>Dikarya</taxon>
        <taxon>Ascomycota</taxon>
        <taxon>Pezizomycotina</taxon>
        <taxon>Eurotiomycetes</taxon>
        <taxon>Eurotiomycetidae</taxon>
        <taxon>Eurotiales</taxon>
        <taxon>Aspergillaceae</taxon>
        <taxon>Penicillium</taxon>
    </lineage>
</organism>
<sequence length="190" mass="21567">MKFSNVEYVVNSSSDSPTFKTHDTIDGEIVFTHQETNIEDITITFKGMMRVEVENMNTRLALPFLSMDMPIYDYFGDTNTLKPGKRYRLPLQVYYPRGTSHPRLSSPMRQSPRNPTRTSAATWKSQLPFHEIPQNTRHVTRNGGSGLQYQLCTVAARWQGGKVKNSGSNTSRANPPNAKRTSPNICPRKE</sequence>
<evidence type="ECO:0000256" key="1">
    <source>
        <dbReference type="SAM" id="MobiDB-lite"/>
    </source>
</evidence>
<accession>A0A1V6TMT1</accession>
<feature type="region of interest" description="Disordered" evidence="1">
    <location>
        <begin position="161"/>
        <end position="190"/>
    </location>
</feature>